<keyword evidence="2" id="KW-0472">Membrane</keyword>
<evidence type="ECO:0000313" key="4">
    <source>
        <dbReference type="Proteomes" id="UP001301769"/>
    </source>
</evidence>
<dbReference type="Proteomes" id="UP001301769">
    <property type="component" value="Unassembled WGS sequence"/>
</dbReference>
<sequence>MRRTHPKSVYSHLGALRIRYPHKPKRKPRRLESTNIGDVFIGVATRDLTHIGSRSRQRNEGFSLLLHLVSVISIVTFHTVKACLLDKGELTTDSYLATAQFREKYLRHDLTLPAKTTQHDSTGRSRQPRAARPANDDSAICEKFNASLGCLWANCKRRHECKSCGLNDHSAASCRKGK</sequence>
<organism evidence="3 4">
    <name type="scientific">Rhypophila decipiens</name>
    <dbReference type="NCBI Taxonomy" id="261697"/>
    <lineage>
        <taxon>Eukaryota</taxon>
        <taxon>Fungi</taxon>
        <taxon>Dikarya</taxon>
        <taxon>Ascomycota</taxon>
        <taxon>Pezizomycotina</taxon>
        <taxon>Sordariomycetes</taxon>
        <taxon>Sordariomycetidae</taxon>
        <taxon>Sordariales</taxon>
        <taxon>Naviculisporaceae</taxon>
        <taxon>Rhypophila</taxon>
    </lineage>
</organism>
<gene>
    <name evidence="3" type="ORF">QBC37DRAFT_159486</name>
</gene>
<evidence type="ECO:0000256" key="1">
    <source>
        <dbReference type="SAM" id="MobiDB-lite"/>
    </source>
</evidence>
<keyword evidence="2" id="KW-0812">Transmembrane</keyword>
<proteinExistence type="predicted"/>
<evidence type="ECO:0000313" key="3">
    <source>
        <dbReference type="EMBL" id="KAK4205964.1"/>
    </source>
</evidence>
<accession>A0AAN6XSL3</accession>
<protein>
    <submittedName>
        <fullName evidence="3">Uncharacterized protein</fullName>
    </submittedName>
</protein>
<reference evidence="3" key="1">
    <citation type="journal article" date="2023" name="Mol. Phylogenet. Evol.">
        <title>Genome-scale phylogeny and comparative genomics of the fungal order Sordariales.</title>
        <authorList>
            <person name="Hensen N."/>
            <person name="Bonometti L."/>
            <person name="Westerberg I."/>
            <person name="Brannstrom I.O."/>
            <person name="Guillou S."/>
            <person name="Cros-Aarteil S."/>
            <person name="Calhoun S."/>
            <person name="Haridas S."/>
            <person name="Kuo A."/>
            <person name="Mondo S."/>
            <person name="Pangilinan J."/>
            <person name="Riley R."/>
            <person name="LaButti K."/>
            <person name="Andreopoulos B."/>
            <person name="Lipzen A."/>
            <person name="Chen C."/>
            <person name="Yan M."/>
            <person name="Daum C."/>
            <person name="Ng V."/>
            <person name="Clum A."/>
            <person name="Steindorff A."/>
            <person name="Ohm R.A."/>
            <person name="Martin F."/>
            <person name="Silar P."/>
            <person name="Natvig D.O."/>
            <person name="Lalanne C."/>
            <person name="Gautier V."/>
            <person name="Ament-Velasquez S.L."/>
            <person name="Kruys A."/>
            <person name="Hutchinson M.I."/>
            <person name="Powell A.J."/>
            <person name="Barry K."/>
            <person name="Miller A.N."/>
            <person name="Grigoriev I.V."/>
            <person name="Debuchy R."/>
            <person name="Gladieux P."/>
            <person name="Hiltunen Thoren M."/>
            <person name="Johannesson H."/>
        </authorList>
    </citation>
    <scope>NUCLEOTIDE SEQUENCE</scope>
    <source>
        <strain evidence="3">PSN293</strain>
    </source>
</reference>
<dbReference type="AlphaFoldDB" id="A0AAN6XSL3"/>
<evidence type="ECO:0000256" key="2">
    <source>
        <dbReference type="SAM" id="Phobius"/>
    </source>
</evidence>
<dbReference type="EMBL" id="MU858584">
    <property type="protein sequence ID" value="KAK4205964.1"/>
    <property type="molecule type" value="Genomic_DNA"/>
</dbReference>
<keyword evidence="4" id="KW-1185">Reference proteome</keyword>
<feature type="region of interest" description="Disordered" evidence="1">
    <location>
        <begin position="112"/>
        <end position="134"/>
    </location>
</feature>
<reference evidence="3" key="2">
    <citation type="submission" date="2023-05" db="EMBL/GenBank/DDBJ databases">
        <authorList>
            <consortium name="Lawrence Berkeley National Laboratory"/>
            <person name="Steindorff A."/>
            <person name="Hensen N."/>
            <person name="Bonometti L."/>
            <person name="Westerberg I."/>
            <person name="Brannstrom I.O."/>
            <person name="Guillou S."/>
            <person name="Cros-Aarteil S."/>
            <person name="Calhoun S."/>
            <person name="Haridas S."/>
            <person name="Kuo A."/>
            <person name="Mondo S."/>
            <person name="Pangilinan J."/>
            <person name="Riley R."/>
            <person name="Labutti K."/>
            <person name="Andreopoulos B."/>
            <person name="Lipzen A."/>
            <person name="Chen C."/>
            <person name="Yanf M."/>
            <person name="Daum C."/>
            <person name="Ng V."/>
            <person name="Clum A."/>
            <person name="Ohm R."/>
            <person name="Martin F."/>
            <person name="Silar P."/>
            <person name="Natvig D."/>
            <person name="Lalanne C."/>
            <person name="Gautier V."/>
            <person name="Ament-Velasquez S.L."/>
            <person name="Kruys A."/>
            <person name="Hutchinson M.I."/>
            <person name="Powell A.J."/>
            <person name="Barry K."/>
            <person name="Miller A.N."/>
            <person name="Grigoriev I.V."/>
            <person name="Debuchy R."/>
            <person name="Gladieux P."/>
            <person name="Thoren M.H."/>
            <person name="Johannesson H."/>
        </authorList>
    </citation>
    <scope>NUCLEOTIDE SEQUENCE</scope>
    <source>
        <strain evidence="3">PSN293</strain>
    </source>
</reference>
<keyword evidence="2" id="KW-1133">Transmembrane helix</keyword>
<name>A0AAN6XSL3_9PEZI</name>
<feature type="transmembrane region" description="Helical" evidence="2">
    <location>
        <begin position="62"/>
        <end position="80"/>
    </location>
</feature>
<comment type="caution">
    <text evidence="3">The sequence shown here is derived from an EMBL/GenBank/DDBJ whole genome shotgun (WGS) entry which is preliminary data.</text>
</comment>